<dbReference type="AlphaFoldDB" id="A0AAE3QEJ6"/>
<dbReference type="Pfam" id="PF02321">
    <property type="entry name" value="OEP"/>
    <property type="match status" value="2"/>
</dbReference>
<keyword evidence="2" id="KW-0449">Lipoprotein</keyword>
<dbReference type="Gene3D" id="1.20.1600.10">
    <property type="entry name" value="Outer membrane efflux proteins (OEP)"/>
    <property type="match status" value="1"/>
</dbReference>
<dbReference type="PANTHER" id="PTHR30203:SF30">
    <property type="entry name" value="OUTER MEMBRANE PROTEIN-RELATED"/>
    <property type="match status" value="1"/>
</dbReference>
<evidence type="ECO:0000313" key="3">
    <source>
        <dbReference type="EMBL" id="MDI7921769.1"/>
    </source>
</evidence>
<dbReference type="InterPro" id="IPR003423">
    <property type="entry name" value="OMP_efflux"/>
</dbReference>
<protein>
    <submittedName>
        <fullName evidence="3">Efflux transporter outer membrane subunit</fullName>
    </submittedName>
</protein>
<organism evidence="3 4">
    <name type="scientific">Ferirhizobium litorale</name>
    <dbReference type="NCBI Taxonomy" id="2927786"/>
    <lineage>
        <taxon>Bacteria</taxon>
        <taxon>Pseudomonadati</taxon>
        <taxon>Pseudomonadota</taxon>
        <taxon>Alphaproteobacteria</taxon>
        <taxon>Hyphomicrobiales</taxon>
        <taxon>Rhizobiaceae</taxon>
        <taxon>Ferirhizobium</taxon>
    </lineage>
</organism>
<evidence type="ECO:0000256" key="2">
    <source>
        <dbReference type="RuleBase" id="RU362097"/>
    </source>
</evidence>
<keyword evidence="4" id="KW-1185">Reference proteome</keyword>
<accession>A0AAE3QEJ6</accession>
<gene>
    <name evidence="3" type="ORF">MRS75_06680</name>
</gene>
<comment type="similarity">
    <text evidence="1 2">Belongs to the outer membrane factor (OMF) (TC 1.B.17) family.</text>
</comment>
<dbReference type="EMBL" id="JALDYZ010000003">
    <property type="protein sequence ID" value="MDI7921769.1"/>
    <property type="molecule type" value="Genomic_DNA"/>
</dbReference>
<proteinExistence type="inferred from homology"/>
<dbReference type="SUPFAM" id="SSF56954">
    <property type="entry name" value="Outer membrane efflux proteins (OEP)"/>
    <property type="match status" value="1"/>
</dbReference>
<keyword evidence="2" id="KW-1134">Transmembrane beta strand</keyword>
<dbReference type="Proteomes" id="UP001161580">
    <property type="component" value="Unassembled WGS sequence"/>
</dbReference>
<dbReference type="GO" id="GO:0015562">
    <property type="term" value="F:efflux transmembrane transporter activity"/>
    <property type="evidence" value="ECO:0007669"/>
    <property type="project" value="InterPro"/>
</dbReference>
<keyword evidence="2" id="KW-0732">Signal</keyword>
<reference evidence="3" key="1">
    <citation type="submission" date="2022-03" db="EMBL/GenBank/DDBJ databases">
        <title>Fererhizobium litorale gen. nov., sp. nov., isolated from sandy sediments of the Sea of Japan seashore.</title>
        <authorList>
            <person name="Romanenko L."/>
            <person name="Kurilenko V."/>
            <person name="Otstavnykh N."/>
            <person name="Svetashev V."/>
            <person name="Tekutyeva L."/>
            <person name="Isaeva M."/>
            <person name="Mikhailov V."/>
        </authorList>
    </citation>
    <scope>NUCLEOTIDE SEQUENCE</scope>
    <source>
        <strain evidence="3">KMM 9576</strain>
    </source>
</reference>
<dbReference type="InterPro" id="IPR010131">
    <property type="entry name" value="MdtP/NodT-like"/>
</dbReference>
<evidence type="ECO:0000313" key="4">
    <source>
        <dbReference type="Proteomes" id="UP001161580"/>
    </source>
</evidence>
<dbReference type="PANTHER" id="PTHR30203">
    <property type="entry name" value="OUTER MEMBRANE CATION EFFLUX PROTEIN"/>
    <property type="match status" value="1"/>
</dbReference>
<keyword evidence="2" id="KW-0564">Palmitate</keyword>
<dbReference type="NCBIfam" id="TIGR01845">
    <property type="entry name" value="outer_NodT"/>
    <property type="match status" value="1"/>
</dbReference>
<keyword evidence="2" id="KW-0812">Transmembrane</keyword>
<sequence length="481" mass="50526">MISPRATVPLVLLLLSGCMVGPDYTPPQAALPTKFGEGGPKSNGNVTQAPWWNAFRDSRLNGYVNEGLAQNLTVLQAVERINAAEANVIIAGAGGFPQLTTSADATISGTAGGLRQTSGSIKSYGGGATASWLLDFWGQVRRSRESATAQLGAAYANVDVARLALLNDVVSTYIDARFFQERIAISRENLKSRRDTLELTKFQLEAGAASRLDVVQAEGLVNSTLSEIPPLEINLRVAIHRLSTLLGLPASTLMADMLKGAPQPVARYNVNSGIPADLIRNRPDIRQAELQLASATADIGVAESQLFPTIQLSGAISPGHSSGPLQSGWLSPWSFGPTLVLPILDGGALRANVDIATSSARQQYLVWKQTVLSAVEEVENALAAVKRDVQTEQALRATVRSNQEALELSTASYKDGASSLLDVLDAQRNVSDSQALLAAAIQQTARDFVALNVAIGGGYAPAGAPVANPTGVSAATAIPKT</sequence>
<evidence type="ECO:0000256" key="1">
    <source>
        <dbReference type="ARBA" id="ARBA00007613"/>
    </source>
</evidence>
<dbReference type="PROSITE" id="PS51257">
    <property type="entry name" value="PROKAR_LIPOPROTEIN"/>
    <property type="match status" value="1"/>
</dbReference>
<keyword evidence="2" id="KW-0472">Membrane</keyword>
<feature type="signal peptide" evidence="2">
    <location>
        <begin position="1"/>
        <end position="21"/>
    </location>
</feature>
<comment type="caution">
    <text evidence="3">The sequence shown here is derived from an EMBL/GenBank/DDBJ whole genome shotgun (WGS) entry which is preliminary data.</text>
</comment>
<comment type="subcellular location">
    <subcellularLocation>
        <location evidence="2">Cell membrane</location>
        <topology evidence="2">Lipid-anchor</topology>
    </subcellularLocation>
</comment>
<dbReference type="GO" id="GO:0005886">
    <property type="term" value="C:plasma membrane"/>
    <property type="evidence" value="ECO:0007669"/>
    <property type="project" value="UniProtKB-SubCell"/>
</dbReference>
<name>A0AAE3QEJ6_9HYPH</name>
<dbReference type="Gene3D" id="2.20.200.10">
    <property type="entry name" value="Outer membrane efflux proteins (OEP)"/>
    <property type="match status" value="1"/>
</dbReference>
<feature type="chain" id="PRO_5041783617" evidence="2">
    <location>
        <begin position="22"/>
        <end position="481"/>
    </location>
</feature>
<dbReference type="RefSeq" id="WP_311786205.1">
    <property type="nucleotide sequence ID" value="NZ_JALDYY010000003.1"/>
</dbReference>